<feature type="transmembrane region" description="Helical" evidence="6">
    <location>
        <begin position="207"/>
        <end position="227"/>
    </location>
</feature>
<evidence type="ECO:0000313" key="8">
    <source>
        <dbReference type="Proteomes" id="UP001160390"/>
    </source>
</evidence>
<reference evidence="7" key="1">
    <citation type="submission" date="2023-01" db="EMBL/GenBank/DDBJ databases">
        <authorList>
            <person name="Piombo E."/>
        </authorList>
    </citation>
    <scope>NUCLEOTIDE SEQUENCE</scope>
</reference>
<organism evidence="7 8">
    <name type="scientific">Clonostachys chloroleuca</name>
    <dbReference type="NCBI Taxonomy" id="1926264"/>
    <lineage>
        <taxon>Eukaryota</taxon>
        <taxon>Fungi</taxon>
        <taxon>Dikarya</taxon>
        <taxon>Ascomycota</taxon>
        <taxon>Pezizomycotina</taxon>
        <taxon>Sordariomycetes</taxon>
        <taxon>Hypocreomycetidae</taxon>
        <taxon>Hypocreales</taxon>
        <taxon>Bionectriaceae</taxon>
        <taxon>Clonostachys</taxon>
    </lineage>
</organism>
<protein>
    <recommendedName>
        <fullName evidence="9">UbiA prenyltransferase</fullName>
    </recommendedName>
</protein>
<dbReference type="Proteomes" id="UP001160390">
    <property type="component" value="Unassembled WGS sequence"/>
</dbReference>
<dbReference type="Pfam" id="PF01040">
    <property type="entry name" value="UbiA"/>
    <property type="match status" value="1"/>
</dbReference>
<dbReference type="PANTHER" id="PTHR42723">
    <property type="entry name" value="CHLOROPHYLL SYNTHASE"/>
    <property type="match status" value="1"/>
</dbReference>
<evidence type="ECO:0000256" key="3">
    <source>
        <dbReference type="ARBA" id="ARBA00022989"/>
    </source>
</evidence>
<dbReference type="PANTHER" id="PTHR42723:SF1">
    <property type="entry name" value="CHLOROPHYLL SYNTHASE, CHLOROPLASTIC"/>
    <property type="match status" value="1"/>
</dbReference>
<sequence length="349" mass="38575">MSVETTLARHEPKSPGSSPSAGQVSDLKYHTATLKVNCIDLKKKKPRSIGFHLWTLFLFTKSDFKTMTIPQSIFAIAAVYAPPAVKCVRSFDSSTPPGLGYLLTHIPRMIFWLWLNCALHDIANQSPLDSVVEDAVNKPWRPIPSGRISRSQARSWLLAIIPLSLAVSLMFGALVPMTMLVVFVWMYNDLEGSSASIWMRNALNGTGLMSFGCGALTVLAGGEGSLLPKAYNWLFLTGLIVSTTVQSQDLPDLEGDRARGRQTIPIVYGETVARWSVAGMVLLWSALGPWFWATETTSFWFWAPSIVLGVALASLALTRWGQKWDEVVLQLWCLWLLVIYLSPALASWA</sequence>
<feature type="region of interest" description="Disordered" evidence="5">
    <location>
        <begin position="1"/>
        <end position="24"/>
    </location>
</feature>
<dbReference type="InterPro" id="IPR050475">
    <property type="entry name" value="Prenyltransferase_related"/>
</dbReference>
<evidence type="ECO:0000256" key="4">
    <source>
        <dbReference type="ARBA" id="ARBA00023136"/>
    </source>
</evidence>
<evidence type="ECO:0000256" key="5">
    <source>
        <dbReference type="SAM" id="MobiDB-lite"/>
    </source>
</evidence>
<feature type="transmembrane region" description="Helical" evidence="6">
    <location>
        <begin position="156"/>
        <end position="187"/>
    </location>
</feature>
<comment type="subcellular location">
    <subcellularLocation>
        <location evidence="1">Membrane</location>
        <topology evidence="1">Multi-pass membrane protein</topology>
    </subcellularLocation>
</comment>
<keyword evidence="8" id="KW-1185">Reference proteome</keyword>
<evidence type="ECO:0000256" key="1">
    <source>
        <dbReference type="ARBA" id="ARBA00004141"/>
    </source>
</evidence>
<keyword evidence="4 6" id="KW-0472">Membrane</keyword>
<gene>
    <name evidence="7" type="ORF">CCHLO57077_00010194</name>
</gene>
<dbReference type="GO" id="GO:0016765">
    <property type="term" value="F:transferase activity, transferring alkyl or aryl (other than methyl) groups"/>
    <property type="evidence" value="ECO:0007669"/>
    <property type="project" value="InterPro"/>
</dbReference>
<proteinExistence type="predicted"/>
<dbReference type="CDD" id="cd13965">
    <property type="entry name" value="PT_UbiA_3"/>
    <property type="match status" value="1"/>
</dbReference>
<name>A0AA35Q5F0_9HYPO</name>
<feature type="transmembrane region" description="Helical" evidence="6">
    <location>
        <begin position="299"/>
        <end position="317"/>
    </location>
</feature>
<dbReference type="EMBL" id="CABFNP030001042">
    <property type="protein sequence ID" value="CAI6090929.1"/>
    <property type="molecule type" value="Genomic_DNA"/>
</dbReference>
<dbReference type="AlphaFoldDB" id="A0AA35Q5F0"/>
<feature type="transmembrane region" description="Helical" evidence="6">
    <location>
        <begin position="329"/>
        <end position="348"/>
    </location>
</feature>
<dbReference type="GO" id="GO:0016020">
    <property type="term" value="C:membrane"/>
    <property type="evidence" value="ECO:0007669"/>
    <property type="project" value="UniProtKB-SubCell"/>
</dbReference>
<evidence type="ECO:0000256" key="2">
    <source>
        <dbReference type="ARBA" id="ARBA00022692"/>
    </source>
</evidence>
<evidence type="ECO:0000256" key="6">
    <source>
        <dbReference type="SAM" id="Phobius"/>
    </source>
</evidence>
<dbReference type="InterPro" id="IPR044878">
    <property type="entry name" value="UbiA_sf"/>
</dbReference>
<keyword evidence="2 6" id="KW-0812">Transmembrane</keyword>
<accession>A0AA35Q5F0</accession>
<evidence type="ECO:0008006" key="9">
    <source>
        <dbReference type="Google" id="ProtNLM"/>
    </source>
</evidence>
<feature type="transmembrane region" description="Helical" evidence="6">
    <location>
        <begin position="272"/>
        <end position="293"/>
    </location>
</feature>
<dbReference type="InterPro" id="IPR000537">
    <property type="entry name" value="UbiA_prenyltransferase"/>
</dbReference>
<keyword evidence="3 6" id="KW-1133">Transmembrane helix</keyword>
<dbReference type="Gene3D" id="1.10.357.140">
    <property type="entry name" value="UbiA prenyltransferase"/>
    <property type="match status" value="1"/>
</dbReference>
<comment type="caution">
    <text evidence="7">The sequence shown here is derived from an EMBL/GenBank/DDBJ whole genome shotgun (WGS) entry which is preliminary data.</text>
</comment>
<evidence type="ECO:0000313" key="7">
    <source>
        <dbReference type="EMBL" id="CAI6090929.1"/>
    </source>
</evidence>